<protein>
    <submittedName>
        <fullName evidence="2">S-norcoclaurine synthase 1</fullName>
    </submittedName>
</protein>
<dbReference type="Proteomes" id="UP000251960">
    <property type="component" value="Chromosome 2"/>
</dbReference>
<organism evidence="2">
    <name type="scientific">Zea mays</name>
    <name type="common">Maize</name>
    <dbReference type="NCBI Taxonomy" id="4577"/>
    <lineage>
        <taxon>Eukaryota</taxon>
        <taxon>Viridiplantae</taxon>
        <taxon>Streptophyta</taxon>
        <taxon>Embryophyta</taxon>
        <taxon>Tracheophyta</taxon>
        <taxon>Spermatophyta</taxon>
        <taxon>Magnoliopsida</taxon>
        <taxon>Liliopsida</taxon>
        <taxon>Poales</taxon>
        <taxon>Poaceae</taxon>
        <taxon>PACMAD clade</taxon>
        <taxon>Panicoideae</taxon>
        <taxon>Andropogonodae</taxon>
        <taxon>Andropogoneae</taxon>
        <taxon>Tripsacinae</taxon>
        <taxon>Zea</taxon>
    </lineage>
</organism>
<proteinExistence type="predicted"/>
<reference evidence="2" key="1">
    <citation type="journal article" date="2018" name="Nat. Genet.">
        <title>Extensive intraspecific gene order and gene structural variations between Mo17 and other maize genomes.</title>
        <authorList>
            <person name="Sun S."/>
            <person name="Zhou Y."/>
            <person name="Chen J."/>
            <person name="Shi J."/>
            <person name="Zhao H."/>
            <person name="Zhao H."/>
            <person name="Song W."/>
            <person name="Zhang M."/>
            <person name="Cui Y."/>
            <person name="Dong X."/>
            <person name="Liu H."/>
            <person name="Ma X."/>
            <person name="Jiao Y."/>
            <person name="Wang B."/>
            <person name="Wei X."/>
            <person name="Stein J.C."/>
            <person name="Glaubitz J.C."/>
            <person name="Lu F."/>
            <person name="Yu G."/>
            <person name="Liang C."/>
            <person name="Fengler K."/>
            <person name="Li B."/>
            <person name="Rafalski A."/>
            <person name="Schnable P.S."/>
            <person name="Ware D.H."/>
            <person name="Buckler E.S."/>
            <person name="Lai J."/>
        </authorList>
    </citation>
    <scope>NUCLEOTIDE SEQUENCE [LARGE SCALE GENOMIC DNA]</scope>
    <source>
        <tissue evidence="2">Seedling</tissue>
    </source>
</reference>
<dbReference type="Gene3D" id="3.30.530.20">
    <property type="match status" value="1"/>
</dbReference>
<comment type="caution">
    <text evidence="2">The sequence shown here is derived from an EMBL/GenBank/DDBJ whole genome shotgun (WGS) entry which is preliminary data.</text>
</comment>
<dbReference type="InterPro" id="IPR050279">
    <property type="entry name" value="Plant_def-hormone_signal"/>
</dbReference>
<evidence type="ECO:0000256" key="1">
    <source>
        <dbReference type="ARBA" id="ARBA00004123"/>
    </source>
</evidence>
<dbReference type="EMBL" id="NCVQ01000003">
    <property type="protein sequence ID" value="PWZ41053.1"/>
    <property type="molecule type" value="Genomic_DNA"/>
</dbReference>
<dbReference type="InterPro" id="IPR023393">
    <property type="entry name" value="START-like_dom_sf"/>
</dbReference>
<evidence type="ECO:0000313" key="2">
    <source>
        <dbReference type="EMBL" id="PWZ41053.1"/>
    </source>
</evidence>
<dbReference type="PANTHER" id="PTHR31213">
    <property type="entry name" value="OS08G0374000 PROTEIN-RELATED"/>
    <property type="match status" value="1"/>
</dbReference>
<accession>A0A3L6G2U1</accession>
<gene>
    <name evidence="2" type="primary">NCS1_1</name>
    <name evidence="2" type="ORF">Zm00014a_016095</name>
</gene>
<dbReference type="GO" id="GO:0005634">
    <property type="term" value="C:nucleus"/>
    <property type="evidence" value="ECO:0007669"/>
    <property type="project" value="UniProtKB-SubCell"/>
</dbReference>
<comment type="subcellular location">
    <subcellularLocation>
        <location evidence="1">Nucleus</location>
    </subcellularLocation>
</comment>
<dbReference type="SUPFAM" id="SSF55961">
    <property type="entry name" value="Bet v1-like"/>
    <property type="match status" value="1"/>
</dbReference>
<dbReference type="CDD" id="cd07816">
    <property type="entry name" value="Bet_v1-like"/>
    <property type="match status" value="1"/>
</dbReference>
<dbReference type="ExpressionAtlas" id="A0A3L6G2U1">
    <property type="expression patterns" value="baseline and differential"/>
</dbReference>
<sequence length="191" mass="20906">MSTELKAMEGSICHEFETGLPAAAVWEVYGSLLFGKLMPQLLPEVVSKVELVEGDGGAGTVWYDDAVSVSAPNSFCFLVVHACMLPGTPGSETFREKFIKVDDENYIKETVVTEGGLLDHGFRKYMVRIEIVGREEKTSIVRSTIQYEVDREHAGSHAPPVFSTDGLATIAEAITKYIKEQRGSESVSSPQ</sequence>
<dbReference type="AlphaFoldDB" id="A0A3L6G2U1"/>
<name>A0A3L6G2U1_MAIZE</name>
<dbReference type="PANTHER" id="PTHR31213:SF207">
    <property type="entry name" value="S-NORCOCLAURINE SYNTHASE"/>
    <property type="match status" value="1"/>
</dbReference>